<evidence type="ECO:0000256" key="1">
    <source>
        <dbReference type="SAM" id="SignalP"/>
    </source>
</evidence>
<dbReference type="HOGENOM" id="CLU_053555_1_0_1"/>
<evidence type="ECO:0000313" key="2">
    <source>
        <dbReference type="EMBL" id="EAU37842.1"/>
    </source>
</evidence>
<evidence type="ECO:0000313" key="3">
    <source>
        <dbReference type="Proteomes" id="UP000007963"/>
    </source>
</evidence>
<evidence type="ECO:0008006" key="4">
    <source>
        <dbReference type="Google" id="ProtNLM"/>
    </source>
</evidence>
<dbReference type="AlphaFoldDB" id="Q0CYZ9"/>
<organism evidence="2 3">
    <name type="scientific">Aspergillus terreus (strain NIH 2624 / FGSC A1156)</name>
    <dbReference type="NCBI Taxonomy" id="341663"/>
    <lineage>
        <taxon>Eukaryota</taxon>
        <taxon>Fungi</taxon>
        <taxon>Dikarya</taxon>
        <taxon>Ascomycota</taxon>
        <taxon>Pezizomycotina</taxon>
        <taxon>Eurotiomycetes</taxon>
        <taxon>Eurotiomycetidae</taxon>
        <taxon>Eurotiales</taxon>
        <taxon>Aspergillaceae</taxon>
        <taxon>Aspergillus</taxon>
        <taxon>Aspergillus subgen. Circumdati</taxon>
    </lineage>
</organism>
<feature type="chain" id="PRO_5004170659" description="Extracellular membrane protein CFEM domain-containing protein" evidence="1">
    <location>
        <begin position="22"/>
        <end position="331"/>
    </location>
</feature>
<dbReference type="RefSeq" id="XP_001208450.1">
    <property type="nucleotide sequence ID" value="XM_001208450.1"/>
</dbReference>
<dbReference type="VEuPathDB" id="FungiDB:ATEG_01085"/>
<proteinExistence type="predicted"/>
<gene>
    <name evidence="2" type="ORF">ATEG_01085</name>
</gene>
<dbReference type="OMA" id="ATSCWNE"/>
<reference evidence="3" key="1">
    <citation type="submission" date="2005-09" db="EMBL/GenBank/DDBJ databases">
        <title>Annotation of the Aspergillus terreus NIH2624 genome.</title>
        <authorList>
            <person name="Birren B.W."/>
            <person name="Lander E.S."/>
            <person name="Galagan J.E."/>
            <person name="Nusbaum C."/>
            <person name="Devon K."/>
            <person name="Henn M."/>
            <person name="Ma L.-J."/>
            <person name="Jaffe D.B."/>
            <person name="Butler J."/>
            <person name="Alvarez P."/>
            <person name="Gnerre S."/>
            <person name="Grabherr M."/>
            <person name="Kleber M."/>
            <person name="Mauceli E.W."/>
            <person name="Brockman W."/>
            <person name="Rounsley S."/>
            <person name="Young S.K."/>
            <person name="LaButti K."/>
            <person name="Pushparaj V."/>
            <person name="DeCaprio D."/>
            <person name="Crawford M."/>
            <person name="Koehrsen M."/>
            <person name="Engels R."/>
            <person name="Montgomery P."/>
            <person name="Pearson M."/>
            <person name="Howarth C."/>
            <person name="Larson L."/>
            <person name="Luoma S."/>
            <person name="White J."/>
            <person name="Alvarado L."/>
            <person name="Kodira C.D."/>
            <person name="Zeng Q."/>
            <person name="Oleary S."/>
            <person name="Yandava C."/>
            <person name="Denning D.W."/>
            <person name="Nierman W.C."/>
            <person name="Milne T."/>
            <person name="Madden K."/>
        </authorList>
    </citation>
    <scope>NUCLEOTIDE SEQUENCE [LARGE SCALE GENOMIC DNA]</scope>
    <source>
        <strain evidence="3">NIH 2624 / FGSC A1156</strain>
    </source>
</reference>
<protein>
    <recommendedName>
        <fullName evidence="4">Extracellular membrane protein CFEM domain-containing protein</fullName>
    </recommendedName>
</protein>
<dbReference type="GeneID" id="4315672"/>
<keyword evidence="1" id="KW-0732">Signal</keyword>
<feature type="signal peptide" evidence="1">
    <location>
        <begin position="1"/>
        <end position="21"/>
    </location>
</feature>
<dbReference type="eggNOG" id="ENOG502SPS8">
    <property type="taxonomic scope" value="Eukaryota"/>
</dbReference>
<name>Q0CYZ9_ASPTN</name>
<dbReference type="Proteomes" id="UP000007963">
    <property type="component" value="Unassembled WGS sequence"/>
</dbReference>
<dbReference type="EMBL" id="CH476595">
    <property type="protein sequence ID" value="EAU37842.1"/>
    <property type="molecule type" value="Genomic_DNA"/>
</dbReference>
<dbReference type="OrthoDB" id="3538998at2759"/>
<accession>Q0CYZ9</accession>
<sequence>MRSIHLVALTVTAVQVELARGLWYGTSSGCVDRPGFKLCTQRVYDSGVDCRNDCGDNDDDCYYDCRCLESQHMINCIATSCWNEVYSCAYQRQALELRAVCADVDMDQIPFFPAPDNAPGGCACNIGQVLKKQDLITSHAVDCGLPETELEQDLRGCQCCTMSALISSIWDTCPDTDPNYITASYWNETLFSPYDWDTCGPTLREYDCANTLGFGADSAGGIKNFYSPDNVPENGTGPLTNTGVSITTPISGSTFTWTFGPSTYAIMAAANATTVSSANVSATVSSATTASYTTGHGAQETGAGESAAPILLKPSIRGLFTLLGSTLFLLA</sequence>